<dbReference type="Proteomes" id="UP000494111">
    <property type="component" value="Unassembled WGS sequence"/>
</dbReference>
<evidence type="ECO:0000313" key="5">
    <source>
        <dbReference type="Proteomes" id="UP000494111"/>
    </source>
</evidence>
<dbReference type="AlphaFoldDB" id="A0A6S7AGU7"/>
<dbReference type="GO" id="GO:0046872">
    <property type="term" value="F:metal ion binding"/>
    <property type="evidence" value="ECO:0007669"/>
    <property type="project" value="InterPro"/>
</dbReference>
<dbReference type="PANTHER" id="PTHR11496">
    <property type="entry name" value="ALCOHOL DEHYDROGENASE"/>
    <property type="match status" value="1"/>
</dbReference>
<protein>
    <submittedName>
        <fullName evidence="4">Alcohol dehydrogenase 2</fullName>
        <ecNumber evidence="4">1.1.1.1</ecNumber>
    </submittedName>
</protein>
<dbReference type="InterPro" id="IPR001670">
    <property type="entry name" value="ADH_Fe/GldA"/>
</dbReference>
<dbReference type="InterPro" id="IPR056798">
    <property type="entry name" value="ADH_Fe_C"/>
</dbReference>
<evidence type="ECO:0000256" key="1">
    <source>
        <dbReference type="ARBA" id="ARBA00023002"/>
    </source>
</evidence>
<dbReference type="PANTHER" id="PTHR11496:SF83">
    <property type="entry name" value="HYDROXYACID-OXOACID TRANSHYDROGENASE, MITOCHONDRIAL"/>
    <property type="match status" value="1"/>
</dbReference>
<proteinExistence type="predicted"/>
<dbReference type="SUPFAM" id="SSF56796">
    <property type="entry name" value="Dehydroquinate synthase-like"/>
    <property type="match status" value="1"/>
</dbReference>
<feature type="domain" description="Fe-containing alcohol dehydrogenase-like C-terminal" evidence="3">
    <location>
        <begin position="209"/>
        <end position="409"/>
    </location>
</feature>
<dbReference type="RefSeq" id="WP_175190772.1">
    <property type="nucleotide sequence ID" value="NZ_CADIJO010000022.1"/>
</dbReference>
<dbReference type="CDD" id="cd08551">
    <property type="entry name" value="Fe-ADH"/>
    <property type="match status" value="1"/>
</dbReference>
<evidence type="ECO:0000313" key="4">
    <source>
        <dbReference type="EMBL" id="CAB3731837.1"/>
    </source>
</evidence>
<dbReference type="Gene3D" id="3.40.50.1970">
    <property type="match status" value="1"/>
</dbReference>
<dbReference type="InterPro" id="IPR039697">
    <property type="entry name" value="Alcohol_dehydrogenase_Fe"/>
</dbReference>
<gene>
    <name evidence="4" type="primary">adhB_3</name>
    <name evidence="4" type="ORF">LMG3458_04915</name>
</gene>
<feature type="domain" description="Alcohol dehydrogenase iron-type/glycerol dehydrogenase GldA" evidence="2">
    <location>
        <begin position="24"/>
        <end position="196"/>
    </location>
</feature>
<dbReference type="EC" id="1.1.1.1" evidence="4"/>
<dbReference type="EMBL" id="CADIJO010000022">
    <property type="protein sequence ID" value="CAB3731837.1"/>
    <property type="molecule type" value="Genomic_DNA"/>
</dbReference>
<dbReference type="GO" id="GO:0004022">
    <property type="term" value="F:alcohol dehydrogenase (NAD+) activity"/>
    <property type="evidence" value="ECO:0007669"/>
    <property type="project" value="UniProtKB-EC"/>
</dbReference>
<dbReference type="Gene3D" id="1.20.1090.10">
    <property type="entry name" value="Dehydroquinate synthase-like - alpha domain"/>
    <property type="match status" value="1"/>
</dbReference>
<accession>A0A6S7AGU7</accession>
<dbReference type="Pfam" id="PF25137">
    <property type="entry name" value="ADH_Fe_C"/>
    <property type="match status" value="1"/>
</dbReference>
<reference evidence="4 5" key="1">
    <citation type="submission" date="2020-04" db="EMBL/GenBank/DDBJ databases">
        <authorList>
            <person name="De Canck E."/>
        </authorList>
    </citation>
    <scope>NUCLEOTIDE SEQUENCE [LARGE SCALE GENOMIC DNA]</scope>
    <source>
        <strain evidence="4 5">LMG 3458</strain>
    </source>
</reference>
<dbReference type="Pfam" id="PF00465">
    <property type="entry name" value="Fe-ADH"/>
    <property type="match status" value="1"/>
</dbReference>
<evidence type="ECO:0000259" key="3">
    <source>
        <dbReference type="Pfam" id="PF25137"/>
    </source>
</evidence>
<name>A0A6S7AGU7_9BURK</name>
<sequence length="409" mass="42988">MTSAPSPSSLRHGPRPFDYHLFGTHVCFGEGVSSLIVKELDALGCSRPAILTQARMANSERFRTLSVAWQGLDTLQLTDVPNHSGVAFVETVAAKIADFRADCLIAIGGGSVADTAKALALLLAEGGALADHVTTFTPPATVHIPRRVKPQLPIIGLPTTASGAEATSSFGVRGADGHKLMFWNRRVAAATLLIDPLLCDDLPMALLRDTAMNGIAHAVEALYSLGHSPVSDCVAVRAIDLFDEALATRAPQAVPPIALPDTPARDAALRAAILQAAHLAGLALSMARSCLHHAICHVVASRQGLAHGAVNRVILPHALAFNEAVAADALRPALDAVNRRAQRPYPTLSAWVADIQRRHAMPARLSDLGVPDTALAPMAAEIMTERGLALNPRPLADAADVLGILRAAF</sequence>
<organism evidence="4 5">
    <name type="scientific">Achromobacter deleyi</name>
    <dbReference type="NCBI Taxonomy" id="1353891"/>
    <lineage>
        <taxon>Bacteria</taxon>
        <taxon>Pseudomonadati</taxon>
        <taxon>Pseudomonadota</taxon>
        <taxon>Betaproteobacteria</taxon>
        <taxon>Burkholderiales</taxon>
        <taxon>Alcaligenaceae</taxon>
        <taxon>Achromobacter</taxon>
    </lineage>
</organism>
<evidence type="ECO:0000259" key="2">
    <source>
        <dbReference type="Pfam" id="PF00465"/>
    </source>
</evidence>
<keyword evidence="1 4" id="KW-0560">Oxidoreductase</keyword>